<accession>A0A967EH53</accession>
<dbReference type="RefSeq" id="WP_166313314.1">
    <property type="nucleotide sequence ID" value="NZ_WOTH01000005.1"/>
</dbReference>
<keyword evidence="2" id="KW-1185">Reference proteome</keyword>
<evidence type="ECO:0000313" key="1">
    <source>
        <dbReference type="EMBL" id="NHO53182.1"/>
    </source>
</evidence>
<protein>
    <submittedName>
        <fullName evidence="1">Uncharacterized protein</fullName>
    </submittedName>
</protein>
<organism evidence="1 2">
    <name type="scientific">Acetobacter estunensis</name>
    <dbReference type="NCBI Taxonomy" id="104097"/>
    <lineage>
        <taxon>Bacteria</taxon>
        <taxon>Pseudomonadati</taxon>
        <taxon>Pseudomonadota</taxon>
        <taxon>Alphaproteobacteria</taxon>
        <taxon>Acetobacterales</taxon>
        <taxon>Acetobacteraceae</taxon>
        <taxon>Acetobacter</taxon>
    </lineage>
</organism>
<comment type="caution">
    <text evidence="1">The sequence shown here is derived from an EMBL/GenBank/DDBJ whole genome shotgun (WGS) entry which is preliminary data.</text>
</comment>
<dbReference type="AlphaFoldDB" id="A0A967EH53"/>
<name>A0A967EH53_9PROT</name>
<sequence length="120" mass="11747">MRELNTAEINEVSGGCSFGGGWVAPAWGGCGGGASWSWGGCGSWAPAWGGGSCDGWGPAPSWHTGGSCGGNTTPVAPTPGTGGSCQNESFQQILNGIIHGSNYTGVPACSTTTSSCTTTA</sequence>
<proteinExistence type="predicted"/>
<dbReference type="Proteomes" id="UP000597459">
    <property type="component" value="Unassembled WGS sequence"/>
</dbReference>
<dbReference type="EMBL" id="WOTH01000005">
    <property type="protein sequence ID" value="NHO53182.1"/>
    <property type="molecule type" value="Genomic_DNA"/>
</dbReference>
<evidence type="ECO:0000313" key="2">
    <source>
        <dbReference type="Proteomes" id="UP000597459"/>
    </source>
</evidence>
<dbReference type="PROSITE" id="PS51257">
    <property type="entry name" value="PROKAR_LIPOPROTEIN"/>
    <property type="match status" value="1"/>
</dbReference>
<reference evidence="1" key="1">
    <citation type="submission" date="2019-11" db="EMBL/GenBank/DDBJ databases">
        <title>Description of new Acetobacter species.</title>
        <authorList>
            <person name="Cleenwerck I."/>
            <person name="Sombolestani A.S."/>
        </authorList>
    </citation>
    <scope>NUCLEOTIDE SEQUENCE</scope>
    <source>
        <strain evidence="1">LMG 1626</strain>
    </source>
</reference>
<gene>
    <name evidence="1" type="ORF">GOB87_04300</name>
</gene>